<dbReference type="PANTHER" id="PTHR46844:SF1">
    <property type="entry name" value="SLR5058 PROTEIN"/>
    <property type="match status" value="1"/>
</dbReference>
<dbReference type="EMBL" id="RBPL01000061">
    <property type="protein sequence ID" value="RMN97562.1"/>
    <property type="molecule type" value="Genomic_DNA"/>
</dbReference>
<dbReference type="InterPro" id="IPR027417">
    <property type="entry name" value="P-loop_NTPase"/>
</dbReference>
<evidence type="ECO:0000313" key="2">
    <source>
        <dbReference type="Proteomes" id="UP000278062"/>
    </source>
</evidence>
<dbReference type="Proteomes" id="UP000278062">
    <property type="component" value="Unassembled WGS sequence"/>
</dbReference>
<gene>
    <name evidence="1" type="ORF">ALQ49_04128</name>
</gene>
<evidence type="ECO:0000313" key="1">
    <source>
        <dbReference type="EMBL" id="RMN97562.1"/>
    </source>
</evidence>
<protein>
    <submittedName>
        <fullName evidence="1">Putative NTPase, NACHT family</fullName>
    </submittedName>
</protein>
<dbReference type="SUPFAM" id="SSF52540">
    <property type="entry name" value="P-loop containing nucleoside triphosphate hydrolases"/>
    <property type="match status" value="1"/>
</dbReference>
<dbReference type="Gene3D" id="3.40.50.300">
    <property type="entry name" value="P-loop containing nucleotide triphosphate hydrolases"/>
    <property type="match status" value="1"/>
</dbReference>
<name>A0A3M3RM94_9PSED</name>
<proteinExistence type="predicted"/>
<reference evidence="1 2" key="1">
    <citation type="submission" date="2018-08" db="EMBL/GenBank/DDBJ databases">
        <title>Recombination of ecologically and evolutionarily significant loci maintains genetic cohesion in the Pseudomonas syringae species complex.</title>
        <authorList>
            <person name="Dillon M."/>
            <person name="Thakur S."/>
            <person name="Almeida R.N.D."/>
            <person name="Weir B.S."/>
            <person name="Guttman D.S."/>
        </authorList>
    </citation>
    <scope>NUCLEOTIDE SEQUENCE [LARGE SCALE GENOMIC DNA]</scope>
    <source>
        <strain evidence="1 2">1089_5</strain>
    </source>
</reference>
<comment type="caution">
    <text evidence="1">The sequence shown here is derived from an EMBL/GenBank/DDBJ whole genome shotgun (WGS) entry which is preliminary data.</text>
</comment>
<organism evidence="1 2">
    <name type="scientific">Pseudomonas syringae pv. apii</name>
    <dbReference type="NCBI Taxonomy" id="81036"/>
    <lineage>
        <taxon>Bacteria</taxon>
        <taxon>Pseudomonadati</taxon>
        <taxon>Pseudomonadota</taxon>
        <taxon>Gammaproteobacteria</taxon>
        <taxon>Pseudomonadales</taxon>
        <taxon>Pseudomonadaceae</taxon>
        <taxon>Pseudomonas</taxon>
    </lineage>
</organism>
<sequence>MKIRYSQFPKVIQNSFLLFRIQLQMREAASGEGLYLSRRADKRTASAWFISYRVQAFEIRDLAIPLELDCAIVKRIFPTAGKVMDYDFSRLTTRSFEQLIQALSISILGGKTQIFGDGPDGGREATFQGTTSVPEKKYQWDGYIVIQAKFRQKTRYDDNDWALIELKKELEKFANTTRALKAPEYYIFATNISLSSVAESGGKDRASKLIESYKSKIGLKDYTLWDQDQISRLIDGQEQIRKSYAAWITPGDVLSEIINNLKLKTPDFRTIMHNFIQKEMRSEHYVNLGQAGNSGVDEIPLASVYVDLPLEYANHFPEPEISQSNEENQETFSASFLNEQNVGAIERLIAISSNKLDPQSNIKESISENDENTISANQDGKIVFVGGPGQGKSTLTQFFCQINRAKIINSTELQVDSETKKRTKSVLSTLQEEGMGELLVARFPFRIELNKFAAELANNQVSSVLQYIAKRIKTRTDYSIEPEDLRTWLKSYPWLIALDGLDEVPATSNRVQVIEKIQDFLVDAFQANSDLMLIATTRPQGYSNDFSPRLFQHLKLKSLDTDIALKYAKKLINRRWSNDTDKAEQLLSRLSIASAEESTARLMQSPLQVTIMALLVETLGEPPKERWRLFNEYYQVINRREKERAIPAAKLLNTYQADIDAIHQSAGHTLQISSEKTGGTNSLLDLNQFSDLVDDRLEKEGHTGIEKNNLQESITAAALERLVFLVAPQENQIGFEIRSLQEFMAAQHLMTGTDKEVLERLKLIAGAAHWRNVFLFAAGRCFHDKQHLRSGLHMICCELNEQNEDPIETSRLNKIIFAGSVLALDILEDGAVANQPGQTIIYLRLALRATELPPSQEQIRLGNLYKEKYKEIFYDHLSQKMDDTIFCRTLGAWQTLAQLIKQDISWAFNLAEDKWPKNLYESAKLIKALHSNNHHSNWLNEKTTNTNLQLPIIDSFWPTEKGTDDVAKLSNSPDWLNEILDSLHRSDQKELKIKGIPNSFKFKLISHKTQKLVSLPQSPVHPEWRWLAHAMHFNAAPSKELLSELLTNLSSLCKSNSSLELGQWIHTISWPLLNCVVFTENKVEYIRLAEAAINGELGDFSDWQKAELRWIKDGITSEDLNYKPNNLPYDKSIAALGFPYKFCGMSLAHDKHMEKVPSALLNFYTTLDNDNAKALISRALLFAINSKNQGATTQRILAEFPEIIGNSEWTNIRFLDGIPDSYWEKDEPLIEIERLGQSSTLYAEQGKSIAASKIERRLRKDENNESLINLLSILCSKGHIPLESTSTHTTFLSQKINAAAVIIELSKENPKLEPASHFADILVKNKSHLLIFFEALKVKNPKHLPEKLLVSIYETISSEDWENKKRLLAILQTLHKSKFGLARESDSSFSS</sequence>
<dbReference type="PANTHER" id="PTHR46844">
    <property type="entry name" value="SLR5058 PROTEIN"/>
    <property type="match status" value="1"/>
</dbReference>
<accession>A0A3M3RM94</accession>